<sequence length="142" mass="16214">MIINKLGSLFSQQLKCSKKVRTKTDELDPILIIKPNQLWINNYAYNNAMDQFATYNLNNAQRRDEQSRCIFHFRNIQELHAVRDGIRNGNLIPNGFHVPQGLQGSIVAGTNNPVPIGQAYLVIKLGARKSEFSEDKNFFHVD</sequence>
<reference evidence="1 2" key="1">
    <citation type="submission" date="2015-10" db="EMBL/GenBank/DDBJ databases">
        <title>Genome analyses suggest a sexual origin of heterokaryosis in a supposedly ancient asexual fungus.</title>
        <authorList>
            <person name="Ropars J."/>
            <person name="Sedzielewska K."/>
            <person name="Noel J."/>
            <person name="Charron P."/>
            <person name="Farinelli L."/>
            <person name="Marton T."/>
            <person name="Kruger M."/>
            <person name="Pelin A."/>
            <person name="Brachmann A."/>
            <person name="Corradi N."/>
        </authorList>
    </citation>
    <scope>NUCLEOTIDE SEQUENCE [LARGE SCALE GENOMIC DNA]</scope>
    <source>
        <strain evidence="1 2">A4</strain>
    </source>
</reference>
<comment type="caution">
    <text evidence="1">The sequence shown here is derived from an EMBL/GenBank/DDBJ whole genome shotgun (WGS) entry which is preliminary data.</text>
</comment>
<dbReference type="VEuPathDB" id="FungiDB:RhiirA1_457074"/>
<organism evidence="1 2">
    <name type="scientific">Rhizophagus irregularis</name>
    <dbReference type="NCBI Taxonomy" id="588596"/>
    <lineage>
        <taxon>Eukaryota</taxon>
        <taxon>Fungi</taxon>
        <taxon>Fungi incertae sedis</taxon>
        <taxon>Mucoromycota</taxon>
        <taxon>Glomeromycotina</taxon>
        <taxon>Glomeromycetes</taxon>
        <taxon>Glomerales</taxon>
        <taxon>Glomeraceae</taxon>
        <taxon>Rhizophagus</taxon>
    </lineage>
</organism>
<keyword evidence="2" id="KW-1185">Reference proteome</keyword>
<proteinExistence type="predicted"/>
<name>A0A2I1G131_9GLOM</name>
<dbReference type="VEuPathDB" id="FungiDB:FUN_010244"/>
<dbReference type="Proteomes" id="UP000234323">
    <property type="component" value="Unassembled WGS sequence"/>
</dbReference>
<protein>
    <submittedName>
        <fullName evidence="1">Uncharacterized protein</fullName>
    </submittedName>
</protein>
<gene>
    <name evidence="1" type="ORF">RhiirA4_453692</name>
</gene>
<dbReference type="VEuPathDB" id="FungiDB:RhiirFUN_015576"/>
<evidence type="ECO:0000313" key="2">
    <source>
        <dbReference type="Proteomes" id="UP000234323"/>
    </source>
</evidence>
<dbReference type="EMBL" id="LLXI01000097">
    <property type="protein sequence ID" value="PKY40334.1"/>
    <property type="molecule type" value="Genomic_DNA"/>
</dbReference>
<accession>A0A2I1G131</accession>
<dbReference type="AlphaFoldDB" id="A0A2I1G131"/>
<evidence type="ECO:0000313" key="1">
    <source>
        <dbReference type="EMBL" id="PKY40334.1"/>
    </source>
</evidence>